<feature type="transmembrane region" description="Helical" evidence="7">
    <location>
        <begin position="529"/>
        <end position="551"/>
    </location>
</feature>
<keyword evidence="10" id="KW-1185">Reference proteome</keyword>
<dbReference type="InterPro" id="IPR013525">
    <property type="entry name" value="ABC2_TM"/>
</dbReference>
<keyword evidence="6 7" id="KW-0472">Membrane</keyword>
<keyword evidence="2 7" id="KW-0812">Transmembrane</keyword>
<organism evidence="9 10">
    <name type="scientific">Strigamia maritima</name>
    <name type="common">European centipede</name>
    <name type="synonym">Geophilus maritimus</name>
    <dbReference type="NCBI Taxonomy" id="126957"/>
    <lineage>
        <taxon>Eukaryota</taxon>
        <taxon>Metazoa</taxon>
        <taxon>Ecdysozoa</taxon>
        <taxon>Arthropoda</taxon>
        <taxon>Myriapoda</taxon>
        <taxon>Chilopoda</taxon>
        <taxon>Pleurostigmophora</taxon>
        <taxon>Geophilomorpha</taxon>
        <taxon>Linotaeniidae</taxon>
        <taxon>Strigamia</taxon>
    </lineage>
</organism>
<dbReference type="GO" id="GO:0016887">
    <property type="term" value="F:ATP hydrolysis activity"/>
    <property type="evidence" value="ECO:0007669"/>
    <property type="project" value="InterPro"/>
</dbReference>
<keyword evidence="3" id="KW-0547">Nucleotide-binding</keyword>
<dbReference type="PROSITE" id="PS50893">
    <property type="entry name" value="ABC_TRANSPORTER_2"/>
    <property type="match status" value="1"/>
</dbReference>
<dbReference type="PANTHER" id="PTHR43038">
    <property type="entry name" value="ATP-BINDING CASSETTE, SUB-FAMILY H, MEMBER 1"/>
    <property type="match status" value="1"/>
</dbReference>
<feature type="transmembrane region" description="Helical" evidence="7">
    <location>
        <begin position="563"/>
        <end position="583"/>
    </location>
</feature>
<dbReference type="HOGENOM" id="CLU_014367_1_0_1"/>
<dbReference type="CDD" id="cd03230">
    <property type="entry name" value="ABC_DR_subfamily_A"/>
    <property type="match status" value="1"/>
</dbReference>
<evidence type="ECO:0000259" key="8">
    <source>
        <dbReference type="PROSITE" id="PS50893"/>
    </source>
</evidence>
<dbReference type="PROSITE" id="PS00211">
    <property type="entry name" value="ABC_TRANSPORTER_1"/>
    <property type="match status" value="1"/>
</dbReference>
<dbReference type="InterPro" id="IPR003439">
    <property type="entry name" value="ABC_transporter-like_ATP-bd"/>
</dbReference>
<dbReference type="PANTHER" id="PTHR43038:SF3">
    <property type="entry name" value="ABC TRANSPORTER G FAMILY MEMBER 20 ISOFORM X1"/>
    <property type="match status" value="1"/>
</dbReference>
<dbReference type="Pfam" id="PF12698">
    <property type="entry name" value="ABC2_membrane_3"/>
    <property type="match status" value="1"/>
</dbReference>
<reference evidence="10" key="1">
    <citation type="submission" date="2011-05" db="EMBL/GenBank/DDBJ databases">
        <authorList>
            <person name="Richards S.R."/>
            <person name="Qu J."/>
            <person name="Jiang H."/>
            <person name="Jhangiani S.N."/>
            <person name="Agravi P."/>
            <person name="Goodspeed R."/>
            <person name="Gross S."/>
            <person name="Mandapat C."/>
            <person name="Jackson L."/>
            <person name="Mathew T."/>
            <person name="Pu L."/>
            <person name="Thornton R."/>
            <person name="Saada N."/>
            <person name="Wilczek-Boney K.B."/>
            <person name="Lee S."/>
            <person name="Kovar C."/>
            <person name="Wu Y."/>
            <person name="Scherer S.E."/>
            <person name="Worley K.C."/>
            <person name="Muzny D.M."/>
            <person name="Gibbs R."/>
        </authorList>
    </citation>
    <scope>NUCLEOTIDE SEQUENCE</scope>
    <source>
        <strain evidence="10">Brora</strain>
    </source>
</reference>
<evidence type="ECO:0000313" key="9">
    <source>
        <dbReference type="EnsemblMetazoa" id="SMAR009639-PA"/>
    </source>
</evidence>
<dbReference type="Pfam" id="PF00005">
    <property type="entry name" value="ABC_tran"/>
    <property type="match status" value="1"/>
</dbReference>
<evidence type="ECO:0000313" key="10">
    <source>
        <dbReference type="Proteomes" id="UP000014500"/>
    </source>
</evidence>
<feature type="domain" description="ABC transporter" evidence="8">
    <location>
        <begin position="9"/>
        <end position="243"/>
    </location>
</feature>
<feature type="transmembrane region" description="Helical" evidence="7">
    <location>
        <begin position="595"/>
        <end position="615"/>
    </location>
</feature>
<feature type="transmembrane region" description="Helical" evidence="7">
    <location>
        <begin position="313"/>
        <end position="336"/>
    </location>
</feature>
<dbReference type="OMA" id="FVSAWID"/>
<evidence type="ECO:0000256" key="7">
    <source>
        <dbReference type="SAM" id="Phobius"/>
    </source>
</evidence>
<dbReference type="eggNOG" id="KOG0059">
    <property type="taxonomic scope" value="Eukaryota"/>
</dbReference>
<reference evidence="9" key="2">
    <citation type="submission" date="2015-02" db="UniProtKB">
        <authorList>
            <consortium name="EnsemblMetazoa"/>
        </authorList>
    </citation>
    <scope>IDENTIFICATION</scope>
</reference>
<evidence type="ECO:0000256" key="2">
    <source>
        <dbReference type="ARBA" id="ARBA00022692"/>
    </source>
</evidence>
<keyword evidence="4" id="KW-0067">ATP-binding</keyword>
<sequence length="665" mass="73963">MDEFVNIGVKLHQVRLSYGFGRSKSEVLKGVSLNVSTGTIYGLLGPSGCGKTTLLRCVVGRLKPDKGFVKVFNHTPGLPKSNIPGSGVGYMPQEIALIRELTIQETLSYFGRLHHMTVLKVKLRTEFLLDFLNLPRKRTIIKNLSGGQQRRVSFAIALLHEPPLLILDEPTVGVDPVLRFSIWDHLLEICLHGGVTIIITTHYIEEARQANKVGLMRNGKILAENPPNFLMNHYNLGSLEEVFLKLCQEDAVEIDSGISYEDREIANDTELCPRKYSIDSDEKPTLKDYFRPPSLSRISALTIKNFIKMSRTLILLVFQFLNPAIQIILFCLAIGADPKNLRIAIFNEDNSAYHLGADYLSHLNPDLIQQVPVNDTNSGVDLVINGKAWGLIHIWQNFTPALIQRFLSPGNASDDIIEAATIHVRQDTTDQQITYFLQRDIMTAFQSFVEVTLTKFGQNNHSAAPAVEFEDPIYGVMKPSFTEYMAPGLILSIAYFMAVGLTSISFVIDKKEGLLDRSFVSGVTTFEVLCGHIITQLGVMAFQVGIILILALEAFDVDNRGSIAWVLLLALLQGMCGMTYGFFISTICEDETSAIMLALGSFYPCLLLSGTMWPVQAMPKFLQAISQALPLTIAIDAMRWIISRGRNITWMPVLSGFLVTLGWIA</sequence>
<dbReference type="EnsemblMetazoa" id="SMAR009639-RA">
    <property type="protein sequence ID" value="SMAR009639-PA"/>
    <property type="gene ID" value="SMAR009639"/>
</dbReference>
<dbReference type="PhylomeDB" id="T1J7I8"/>
<dbReference type="AlphaFoldDB" id="T1J7I8"/>
<dbReference type="GO" id="GO:0140359">
    <property type="term" value="F:ABC-type transporter activity"/>
    <property type="evidence" value="ECO:0007669"/>
    <property type="project" value="InterPro"/>
</dbReference>
<dbReference type="SUPFAM" id="SSF52540">
    <property type="entry name" value="P-loop containing nucleoside triphosphate hydrolases"/>
    <property type="match status" value="1"/>
</dbReference>
<keyword evidence="5 7" id="KW-1133">Transmembrane helix</keyword>
<protein>
    <recommendedName>
        <fullName evidence="8">ABC transporter domain-containing protein</fullName>
    </recommendedName>
</protein>
<feature type="transmembrane region" description="Helical" evidence="7">
    <location>
        <begin position="484"/>
        <end position="508"/>
    </location>
</feature>
<dbReference type="Gene3D" id="3.40.50.300">
    <property type="entry name" value="P-loop containing nucleotide triphosphate hydrolases"/>
    <property type="match status" value="1"/>
</dbReference>
<evidence type="ECO:0000256" key="4">
    <source>
        <dbReference type="ARBA" id="ARBA00022840"/>
    </source>
</evidence>
<proteinExistence type="predicted"/>
<dbReference type="InterPro" id="IPR027417">
    <property type="entry name" value="P-loop_NTPase"/>
</dbReference>
<accession>T1J7I8</accession>
<dbReference type="GO" id="GO:0005524">
    <property type="term" value="F:ATP binding"/>
    <property type="evidence" value="ECO:0007669"/>
    <property type="project" value="UniProtKB-KW"/>
</dbReference>
<dbReference type="GO" id="GO:0016020">
    <property type="term" value="C:membrane"/>
    <property type="evidence" value="ECO:0007669"/>
    <property type="project" value="UniProtKB-SubCell"/>
</dbReference>
<dbReference type="Proteomes" id="UP000014500">
    <property type="component" value="Unassembled WGS sequence"/>
</dbReference>
<dbReference type="InterPro" id="IPR017871">
    <property type="entry name" value="ABC_transporter-like_CS"/>
</dbReference>
<feature type="transmembrane region" description="Helical" evidence="7">
    <location>
        <begin position="648"/>
        <end position="664"/>
    </location>
</feature>
<dbReference type="InterPro" id="IPR003593">
    <property type="entry name" value="AAA+_ATPase"/>
</dbReference>
<name>T1J7I8_STRMM</name>
<evidence type="ECO:0000256" key="6">
    <source>
        <dbReference type="ARBA" id="ARBA00023136"/>
    </source>
</evidence>
<comment type="subcellular location">
    <subcellularLocation>
        <location evidence="1">Membrane</location>
        <topology evidence="1">Multi-pass membrane protein</topology>
    </subcellularLocation>
</comment>
<dbReference type="SMART" id="SM00382">
    <property type="entry name" value="AAA"/>
    <property type="match status" value="1"/>
</dbReference>
<evidence type="ECO:0000256" key="3">
    <source>
        <dbReference type="ARBA" id="ARBA00022741"/>
    </source>
</evidence>
<evidence type="ECO:0000256" key="1">
    <source>
        <dbReference type="ARBA" id="ARBA00004141"/>
    </source>
</evidence>
<dbReference type="EMBL" id="JH431932">
    <property type="status" value="NOT_ANNOTATED_CDS"/>
    <property type="molecule type" value="Genomic_DNA"/>
</dbReference>
<evidence type="ECO:0000256" key="5">
    <source>
        <dbReference type="ARBA" id="ARBA00022989"/>
    </source>
</evidence>
<dbReference type="STRING" id="126957.T1J7I8"/>